<keyword evidence="5 7" id="KW-0378">Hydrolase</keyword>
<dbReference type="CDD" id="cd01630">
    <property type="entry name" value="HAD_KDO-like"/>
    <property type="match status" value="1"/>
</dbReference>
<name>A0ABP8CSN4_9FLAO</name>
<evidence type="ECO:0000256" key="2">
    <source>
        <dbReference type="ARBA" id="ARBA00005893"/>
    </source>
</evidence>
<dbReference type="EMBL" id="BAABCB010000015">
    <property type="protein sequence ID" value="GAA4242893.1"/>
    <property type="molecule type" value="Genomic_DNA"/>
</dbReference>
<protein>
    <submittedName>
        <fullName evidence="7">HAD-IIIA family hydrolase</fullName>
    </submittedName>
</protein>
<evidence type="ECO:0000256" key="6">
    <source>
        <dbReference type="ARBA" id="ARBA00022842"/>
    </source>
</evidence>
<dbReference type="NCBIfam" id="TIGR01670">
    <property type="entry name" value="KdsC-phosphatas"/>
    <property type="match status" value="1"/>
</dbReference>
<evidence type="ECO:0000256" key="4">
    <source>
        <dbReference type="ARBA" id="ARBA00022723"/>
    </source>
</evidence>
<keyword evidence="6" id="KW-0460">Magnesium</keyword>
<dbReference type="PANTHER" id="PTHR21485:SF3">
    <property type="entry name" value="N-ACYLNEURAMINATE CYTIDYLYLTRANSFERASE"/>
    <property type="match status" value="1"/>
</dbReference>
<evidence type="ECO:0000313" key="8">
    <source>
        <dbReference type="Proteomes" id="UP001501682"/>
    </source>
</evidence>
<comment type="similarity">
    <text evidence="2">Belongs to the KdsC family.</text>
</comment>
<organism evidence="7 8">
    <name type="scientific">Winogradskyella damuponensis</name>
    <dbReference type="NCBI Taxonomy" id="943939"/>
    <lineage>
        <taxon>Bacteria</taxon>
        <taxon>Pseudomonadati</taxon>
        <taxon>Bacteroidota</taxon>
        <taxon>Flavobacteriia</taxon>
        <taxon>Flavobacteriales</taxon>
        <taxon>Flavobacteriaceae</taxon>
        <taxon>Winogradskyella</taxon>
    </lineage>
</organism>
<evidence type="ECO:0000256" key="1">
    <source>
        <dbReference type="ARBA" id="ARBA00001946"/>
    </source>
</evidence>
<proteinExistence type="inferred from homology"/>
<dbReference type="Pfam" id="PF08282">
    <property type="entry name" value="Hydrolase_3"/>
    <property type="match status" value="1"/>
</dbReference>
<evidence type="ECO:0000256" key="5">
    <source>
        <dbReference type="ARBA" id="ARBA00022801"/>
    </source>
</evidence>
<sequence>MNDDKSYKEYLADITTFIFDVDGVLTDGTITVTTEGEMLRTMNIKDGFALKTAIDAHFNLCIISGGSNEGVRKRLAGLGIKDIFLGAHNKIEQLYSYLDQHNISKSQVLYMGDDIPDYPVMKLVGLPCCPQDAVPEIKAISKYISHKNGGKGAVRDVIEQVLKVQGKWNGNFNAKYD</sequence>
<dbReference type="SFLD" id="SFLDG01138">
    <property type="entry name" value="C1.6.2:_Deoxy-d-mannose-octulo"/>
    <property type="match status" value="1"/>
</dbReference>
<comment type="caution">
    <text evidence="7">The sequence shown here is derived from an EMBL/GenBank/DDBJ whole genome shotgun (WGS) entry which is preliminary data.</text>
</comment>
<dbReference type="InterPro" id="IPR010023">
    <property type="entry name" value="KdsC_fam"/>
</dbReference>
<dbReference type="InterPro" id="IPR036412">
    <property type="entry name" value="HAD-like_sf"/>
</dbReference>
<dbReference type="SUPFAM" id="SSF56784">
    <property type="entry name" value="HAD-like"/>
    <property type="match status" value="1"/>
</dbReference>
<dbReference type="PANTHER" id="PTHR21485">
    <property type="entry name" value="HAD SUPERFAMILY MEMBERS CMAS AND KDSC"/>
    <property type="match status" value="1"/>
</dbReference>
<dbReference type="Gene3D" id="3.40.50.1000">
    <property type="entry name" value="HAD superfamily/HAD-like"/>
    <property type="match status" value="1"/>
</dbReference>
<comment type="cofactor">
    <cofactor evidence="1">
        <name>Mg(2+)</name>
        <dbReference type="ChEBI" id="CHEBI:18420"/>
    </cofactor>
</comment>
<dbReference type="SFLD" id="SFLDS00003">
    <property type="entry name" value="Haloacid_Dehalogenase"/>
    <property type="match status" value="1"/>
</dbReference>
<comment type="subunit">
    <text evidence="3">Homotetramer.</text>
</comment>
<keyword evidence="4" id="KW-0479">Metal-binding</keyword>
<dbReference type="GO" id="GO:0016787">
    <property type="term" value="F:hydrolase activity"/>
    <property type="evidence" value="ECO:0007669"/>
    <property type="project" value="UniProtKB-KW"/>
</dbReference>
<dbReference type="InterPro" id="IPR023214">
    <property type="entry name" value="HAD_sf"/>
</dbReference>
<dbReference type="PIRSF" id="PIRSF006118">
    <property type="entry name" value="KDO8-P_Ptase"/>
    <property type="match status" value="1"/>
</dbReference>
<keyword evidence="8" id="KW-1185">Reference proteome</keyword>
<dbReference type="RefSeq" id="WP_344713727.1">
    <property type="nucleotide sequence ID" value="NZ_BAABCB010000015.1"/>
</dbReference>
<dbReference type="SFLD" id="SFLDG01136">
    <property type="entry name" value="C1.6:_Phosphoserine_Phosphatas"/>
    <property type="match status" value="1"/>
</dbReference>
<evidence type="ECO:0000313" key="7">
    <source>
        <dbReference type="EMBL" id="GAA4242893.1"/>
    </source>
</evidence>
<evidence type="ECO:0000256" key="3">
    <source>
        <dbReference type="ARBA" id="ARBA00011881"/>
    </source>
</evidence>
<reference evidence="8" key="1">
    <citation type="journal article" date="2019" name="Int. J. Syst. Evol. Microbiol.">
        <title>The Global Catalogue of Microorganisms (GCM) 10K type strain sequencing project: providing services to taxonomists for standard genome sequencing and annotation.</title>
        <authorList>
            <consortium name="The Broad Institute Genomics Platform"/>
            <consortium name="The Broad Institute Genome Sequencing Center for Infectious Disease"/>
            <person name="Wu L."/>
            <person name="Ma J."/>
        </authorList>
    </citation>
    <scope>NUCLEOTIDE SEQUENCE [LARGE SCALE GENOMIC DNA]</scope>
    <source>
        <strain evidence="8">JCM 17633</strain>
    </source>
</reference>
<accession>A0ABP8CSN4</accession>
<dbReference type="Proteomes" id="UP001501682">
    <property type="component" value="Unassembled WGS sequence"/>
</dbReference>
<dbReference type="InterPro" id="IPR050793">
    <property type="entry name" value="CMP-NeuNAc_synthase"/>
</dbReference>
<gene>
    <name evidence="7" type="ORF">GCM10022292_15130</name>
</gene>